<keyword evidence="3" id="KW-0328">Glycosyltransferase</keyword>
<evidence type="ECO:0000313" key="3">
    <source>
        <dbReference type="EMBL" id="MFC7267824.1"/>
    </source>
</evidence>
<dbReference type="Gene3D" id="3.40.50.2020">
    <property type="match status" value="1"/>
</dbReference>
<keyword evidence="3" id="KW-0808">Transferase</keyword>
<keyword evidence="4" id="KW-1185">Reference proteome</keyword>
<evidence type="ECO:0000313" key="4">
    <source>
        <dbReference type="Proteomes" id="UP001596507"/>
    </source>
</evidence>
<protein>
    <submittedName>
        <fullName evidence="3">Phosphoribosyltransferase family protein</fullName>
    </submittedName>
</protein>
<dbReference type="InterPro" id="IPR029057">
    <property type="entry name" value="PRTase-like"/>
</dbReference>
<dbReference type="PANTHER" id="PTHR47505:SF1">
    <property type="entry name" value="DNA UTILIZATION PROTEIN YHGH"/>
    <property type="match status" value="1"/>
</dbReference>
<proteinExistence type="inferred from homology"/>
<dbReference type="Pfam" id="PF00156">
    <property type="entry name" value="Pribosyltran"/>
    <property type="match status" value="1"/>
</dbReference>
<evidence type="ECO:0000256" key="1">
    <source>
        <dbReference type="ARBA" id="ARBA00008007"/>
    </source>
</evidence>
<gene>
    <name evidence="3" type="ORF">ACFQRL_02485</name>
</gene>
<dbReference type="SUPFAM" id="SSF53271">
    <property type="entry name" value="PRTase-like"/>
    <property type="match status" value="1"/>
</dbReference>
<comment type="caution">
    <text evidence="3">The sequence shown here is derived from an EMBL/GenBank/DDBJ whole genome shotgun (WGS) entry which is preliminary data.</text>
</comment>
<name>A0ABW2H934_9MICO</name>
<reference evidence="4" key="1">
    <citation type="journal article" date="2019" name="Int. J. Syst. Evol. Microbiol.">
        <title>The Global Catalogue of Microorganisms (GCM) 10K type strain sequencing project: providing services to taxonomists for standard genome sequencing and annotation.</title>
        <authorList>
            <consortium name="The Broad Institute Genomics Platform"/>
            <consortium name="The Broad Institute Genome Sequencing Center for Infectious Disease"/>
            <person name="Wu L."/>
            <person name="Ma J."/>
        </authorList>
    </citation>
    <scope>NUCLEOTIDE SEQUENCE [LARGE SCALE GENOMIC DNA]</scope>
    <source>
        <strain evidence="4">CGMCC 1.15772</strain>
    </source>
</reference>
<dbReference type="GO" id="GO:0016757">
    <property type="term" value="F:glycosyltransferase activity"/>
    <property type="evidence" value="ECO:0007669"/>
    <property type="project" value="UniProtKB-KW"/>
</dbReference>
<dbReference type="Proteomes" id="UP001596507">
    <property type="component" value="Unassembled WGS sequence"/>
</dbReference>
<dbReference type="PANTHER" id="PTHR47505">
    <property type="entry name" value="DNA UTILIZATION PROTEIN YHGH"/>
    <property type="match status" value="1"/>
</dbReference>
<comment type="similarity">
    <text evidence="1">Belongs to the ComF/GntX family.</text>
</comment>
<evidence type="ECO:0000259" key="2">
    <source>
        <dbReference type="Pfam" id="PF00156"/>
    </source>
</evidence>
<dbReference type="EMBL" id="JBHTBE010000001">
    <property type="protein sequence ID" value="MFC7267824.1"/>
    <property type="molecule type" value="Genomic_DNA"/>
</dbReference>
<dbReference type="RefSeq" id="WP_262872752.1">
    <property type="nucleotide sequence ID" value="NZ_BAABKW010000018.1"/>
</dbReference>
<feature type="domain" description="Phosphoribosyltransferase" evidence="2">
    <location>
        <begin position="122"/>
        <end position="215"/>
    </location>
</feature>
<organism evidence="3 4">
    <name type="scientific">Microbacterium fluvii</name>
    <dbReference type="NCBI Taxonomy" id="415215"/>
    <lineage>
        <taxon>Bacteria</taxon>
        <taxon>Bacillati</taxon>
        <taxon>Actinomycetota</taxon>
        <taxon>Actinomycetes</taxon>
        <taxon>Micrococcales</taxon>
        <taxon>Microbacteriaceae</taxon>
        <taxon>Microbacterium</taxon>
    </lineage>
</organism>
<sequence length="232" mass="24182">MATASARSLFDVARRALVEALALLLPISCAGCGEHDVALCERCADALAPAPTLRVLEGGLRVWSGREFDGVMARVIRAVKADGRTGCARELAPALRAAAVAAGWAPGTLVVPVPTSRAAYRRRGYRVVDLIARRAGLEVRPLLRARRRAADQRGLDREARRRNVAGAFAASGATGVRVVIVDDVVTTGATLAEAAAALRAAGAEVVGAAVVAGTPRRFPSYGPTTIFPETHG</sequence>
<dbReference type="InterPro" id="IPR000836">
    <property type="entry name" value="PRTase_dom"/>
</dbReference>
<accession>A0ABW2H934</accession>
<dbReference type="InterPro" id="IPR051910">
    <property type="entry name" value="ComF/GntX_DNA_util-trans"/>
</dbReference>